<accession>A0A9N9JK16</accession>
<gene>
    <name evidence="2" type="ORF">DERYTH_LOCUS19883</name>
</gene>
<comment type="caution">
    <text evidence="2">The sequence shown here is derived from an EMBL/GenBank/DDBJ whole genome shotgun (WGS) entry which is preliminary data.</text>
</comment>
<proteinExistence type="predicted"/>
<feature type="compositionally biased region" description="Basic and acidic residues" evidence="1">
    <location>
        <begin position="278"/>
        <end position="299"/>
    </location>
</feature>
<dbReference type="OrthoDB" id="2449218at2759"/>
<sequence>SSKSLDEKEHEDHILGVLPYIAPEQFQKEPNETEGWINISESISVRSTVFQKPSDTVYNETEKLFSLLKKRKDYIDRILKSQLVYAIGPDFQNDYSMPYIACWVAKPLDKTVMNEISSLFDDKFGVIYHLVNAKDISSQFETDDKKESRNFNITIDIWANVGLDSHTRANTLTVEYRNSLVKNVNFLKASFVTILIRSNEADGVQWSYQFTGDDMENIGKVFQRMKSILVIDILPTPKLLQQYPNLVHKLEISFNKISNFNNDFVKLTRSVHSAPNHTPEDKQPPIQEHNTEFKCKLSS</sequence>
<dbReference type="AlphaFoldDB" id="A0A9N9JK16"/>
<keyword evidence="3" id="KW-1185">Reference proteome</keyword>
<evidence type="ECO:0000313" key="3">
    <source>
        <dbReference type="Proteomes" id="UP000789405"/>
    </source>
</evidence>
<organism evidence="2 3">
    <name type="scientific">Dentiscutata erythropus</name>
    <dbReference type="NCBI Taxonomy" id="1348616"/>
    <lineage>
        <taxon>Eukaryota</taxon>
        <taxon>Fungi</taxon>
        <taxon>Fungi incertae sedis</taxon>
        <taxon>Mucoromycota</taxon>
        <taxon>Glomeromycotina</taxon>
        <taxon>Glomeromycetes</taxon>
        <taxon>Diversisporales</taxon>
        <taxon>Gigasporaceae</taxon>
        <taxon>Dentiscutata</taxon>
    </lineage>
</organism>
<evidence type="ECO:0000256" key="1">
    <source>
        <dbReference type="SAM" id="MobiDB-lite"/>
    </source>
</evidence>
<name>A0A9N9JK16_9GLOM</name>
<evidence type="ECO:0000313" key="2">
    <source>
        <dbReference type="EMBL" id="CAG8783119.1"/>
    </source>
</evidence>
<reference evidence="2" key="1">
    <citation type="submission" date="2021-06" db="EMBL/GenBank/DDBJ databases">
        <authorList>
            <person name="Kallberg Y."/>
            <person name="Tangrot J."/>
            <person name="Rosling A."/>
        </authorList>
    </citation>
    <scope>NUCLEOTIDE SEQUENCE</scope>
    <source>
        <strain evidence="2">MA453B</strain>
    </source>
</reference>
<dbReference type="EMBL" id="CAJVPY010022535">
    <property type="protein sequence ID" value="CAG8783119.1"/>
    <property type="molecule type" value="Genomic_DNA"/>
</dbReference>
<dbReference type="Proteomes" id="UP000789405">
    <property type="component" value="Unassembled WGS sequence"/>
</dbReference>
<feature type="non-terminal residue" evidence="2">
    <location>
        <position position="299"/>
    </location>
</feature>
<protein>
    <submittedName>
        <fullName evidence="2">22908_t:CDS:1</fullName>
    </submittedName>
</protein>
<feature type="region of interest" description="Disordered" evidence="1">
    <location>
        <begin position="272"/>
        <end position="299"/>
    </location>
</feature>